<protein>
    <submittedName>
        <fullName evidence="2">Uncharacterized protein</fullName>
    </submittedName>
</protein>
<feature type="transmembrane region" description="Helical" evidence="1">
    <location>
        <begin position="80"/>
        <end position="100"/>
    </location>
</feature>
<evidence type="ECO:0000313" key="3">
    <source>
        <dbReference type="Proteomes" id="UP000326759"/>
    </source>
</evidence>
<gene>
    <name evidence="2" type="ORF">Anas_14339</name>
</gene>
<keyword evidence="3" id="KW-1185">Reference proteome</keyword>
<comment type="caution">
    <text evidence="2">The sequence shown here is derived from an EMBL/GenBank/DDBJ whole genome shotgun (WGS) entry which is preliminary data.</text>
</comment>
<organism evidence="2 3">
    <name type="scientific">Armadillidium nasatum</name>
    <dbReference type="NCBI Taxonomy" id="96803"/>
    <lineage>
        <taxon>Eukaryota</taxon>
        <taxon>Metazoa</taxon>
        <taxon>Ecdysozoa</taxon>
        <taxon>Arthropoda</taxon>
        <taxon>Crustacea</taxon>
        <taxon>Multicrustacea</taxon>
        <taxon>Malacostraca</taxon>
        <taxon>Eumalacostraca</taxon>
        <taxon>Peracarida</taxon>
        <taxon>Isopoda</taxon>
        <taxon>Oniscidea</taxon>
        <taxon>Crinocheta</taxon>
        <taxon>Armadillidiidae</taxon>
        <taxon>Armadillidium</taxon>
    </lineage>
</organism>
<accession>A0A5N5SJJ5</accession>
<dbReference type="AlphaFoldDB" id="A0A5N5SJJ5"/>
<evidence type="ECO:0000313" key="2">
    <source>
        <dbReference type="EMBL" id="KAB7494225.1"/>
    </source>
</evidence>
<dbReference type="Proteomes" id="UP000326759">
    <property type="component" value="Unassembled WGS sequence"/>
</dbReference>
<keyword evidence="1" id="KW-1133">Transmembrane helix</keyword>
<keyword evidence="1" id="KW-0812">Transmembrane</keyword>
<dbReference type="OrthoDB" id="75419at2759"/>
<reference evidence="2 3" key="1">
    <citation type="journal article" date="2019" name="PLoS Biol.">
        <title>Sex chromosomes control vertical transmission of feminizing Wolbachia symbionts in an isopod.</title>
        <authorList>
            <person name="Becking T."/>
            <person name="Chebbi M.A."/>
            <person name="Giraud I."/>
            <person name="Moumen B."/>
            <person name="Laverre T."/>
            <person name="Caubet Y."/>
            <person name="Peccoud J."/>
            <person name="Gilbert C."/>
            <person name="Cordaux R."/>
        </authorList>
    </citation>
    <scope>NUCLEOTIDE SEQUENCE [LARGE SCALE GENOMIC DNA]</scope>
    <source>
        <strain evidence="2">ANa2</strain>
        <tissue evidence="2">Whole body excluding digestive tract and cuticle</tissue>
    </source>
</reference>
<proteinExistence type="predicted"/>
<name>A0A5N5SJJ5_9CRUS</name>
<keyword evidence="1" id="KW-0472">Membrane</keyword>
<sequence>MELLSLICPDNNCEQWLLLIIGEIIDLIVTEVKKGEDYETLWRHSNTFSDFLCSWGEDRSSTGLFAAIGLGKEISTVCEYFNFIVFLNMFVFFTLVRLLCKCISTFMRSQLISPGFFCSINEHKREMISDNDRYVVF</sequence>
<dbReference type="EMBL" id="SEYY01024308">
    <property type="protein sequence ID" value="KAB7494225.1"/>
    <property type="molecule type" value="Genomic_DNA"/>
</dbReference>
<evidence type="ECO:0000256" key="1">
    <source>
        <dbReference type="SAM" id="Phobius"/>
    </source>
</evidence>